<name>A0A1J9QK81_9PEZI</name>
<dbReference type="InterPro" id="IPR001452">
    <property type="entry name" value="SH3_domain"/>
</dbReference>
<dbReference type="Pfam" id="PF00018">
    <property type="entry name" value="SH3_1"/>
    <property type="match status" value="1"/>
</dbReference>
<feature type="region of interest" description="Disordered" evidence="3">
    <location>
        <begin position="48"/>
        <end position="74"/>
    </location>
</feature>
<dbReference type="GeneID" id="31010460"/>
<dbReference type="PANTHER" id="PTHR14167">
    <property type="entry name" value="SH3 DOMAIN-CONTAINING"/>
    <property type="match status" value="1"/>
</dbReference>
<dbReference type="InterPro" id="IPR050384">
    <property type="entry name" value="Endophilin_SH3RF"/>
</dbReference>
<evidence type="ECO:0000256" key="1">
    <source>
        <dbReference type="ARBA" id="ARBA00022443"/>
    </source>
</evidence>
<protein>
    <submittedName>
        <fullName evidence="5">Sh3 domain protein</fullName>
    </submittedName>
</protein>
<comment type="caution">
    <text evidence="5">The sequence shown here is derived from an EMBL/GenBank/DDBJ whole genome shotgun (WGS) entry which is preliminary data.</text>
</comment>
<dbReference type="Gene3D" id="2.30.30.40">
    <property type="entry name" value="SH3 Domains"/>
    <property type="match status" value="1"/>
</dbReference>
<keyword evidence="1 2" id="KW-0728">SH3 domain</keyword>
<organism evidence="5 6">
    <name type="scientific">Diplodia corticola</name>
    <dbReference type="NCBI Taxonomy" id="236234"/>
    <lineage>
        <taxon>Eukaryota</taxon>
        <taxon>Fungi</taxon>
        <taxon>Dikarya</taxon>
        <taxon>Ascomycota</taxon>
        <taxon>Pezizomycotina</taxon>
        <taxon>Dothideomycetes</taxon>
        <taxon>Dothideomycetes incertae sedis</taxon>
        <taxon>Botryosphaeriales</taxon>
        <taxon>Botryosphaeriaceae</taxon>
        <taxon>Diplodia</taxon>
    </lineage>
</organism>
<dbReference type="STRING" id="236234.A0A1J9QK81"/>
<sequence>MTSQLRAAAAAGGEPGVGRIETAAAVSPSLRTPNINDFNSPRTTLARTSSGPAISHYLQDPPRNSDAPHRAPPPAMEQFSVAMMNRSVRNIRTELDFLCDAGHITLAQFNTIVSQLPDAAPSRASSVAPVASPQPTPAPAVAATPALPVRNSTPANAAPSQPPAHNEKVGYYASNPTPPPPAYAAAPPAPAALCTATALYAYSPTDAGDLALQANDRVQVTEYMNAEWWKGRSERTGQEGIFPRSYVRVEDSKMPAAGPTPAQQSMGYGNMPMAVSQGGDQQNGQPSKGGEMGKKVGKKLGNAALFGAGATFGSNIVNGIM</sequence>
<dbReference type="SMART" id="SM00326">
    <property type="entry name" value="SH3"/>
    <property type="match status" value="1"/>
</dbReference>
<reference evidence="5 6" key="1">
    <citation type="submission" date="2016-10" db="EMBL/GenBank/DDBJ databases">
        <title>Proteomics and genomics reveal pathogen-plant mechanisms compatible with a hemibiotrophic lifestyle of Diplodia corticola.</title>
        <authorList>
            <person name="Fernandes I."/>
            <person name="De Jonge R."/>
            <person name="Van De Peer Y."/>
            <person name="Devreese B."/>
            <person name="Alves A."/>
            <person name="Esteves A.C."/>
        </authorList>
    </citation>
    <scope>NUCLEOTIDE SEQUENCE [LARGE SCALE GENOMIC DNA]</scope>
    <source>
        <strain evidence="5 6">CBS 112549</strain>
    </source>
</reference>
<feature type="compositionally biased region" description="Polar residues" evidence="3">
    <location>
        <begin position="150"/>
        <end position="159"/>
    </location>
</feature>
<dbReference type="RefSeq" id="XP_020125148.1">
    <property type="nucleotide sequence ID" value="XM_020270201.1"/>
</dbReference>
<evidence type="ECO:0000256" key="2">
    <source>
        <dbReference type="PROSITE-ProRule" id="PRU00192"/>
    </source>
</evidence>
<dbReference type="EMBL" id="MNUE01000105">
    <property type="protein sequence ID" value="OJD28888.1"/>
    <property type="molecule type" value="Genomic_DNA"/>
</dbReference>
<keyword evidence="6" id="KW-1185">Reference proteome</keyword>
<dbReference type="InterPro" id="IPR036028">
    <property type="entry name" value="SH3-like_dom_sf"/>
</dbReference>
<dbReference type="PROSITE" id="PS50002">
    <property type="entry name" value="SH3"/>
    <property type="match status" value="1"/>
</dbReference>
<evidence type="ECO:0000313" key="6">
    <source>
        <dbReference type="Proteomes" id="UP000183809"/>
    </source>
</evidence>
<dbReference type="PANTHER" id="PTHR14167:SF116">
    <property type="entry name" value="CAP, ISOFORM AC"/>
    <property type="match status" value="1"/>
</dbReference>
<dbReference type="AlphaFoldDB" id="A0A1J9QK81"/>
<feature type="domain" description="SH3" evidence="4">
    <location>
        <begin position="191"/>
        <end position="252"/>
    </location>
</feature>
<dbReference type="SUPFAM" id="SSF50044">
    <property type="entry name" value="SH3-domain"/>
    <property type="match status" value="1"/>
</dbReference>
<accession>A0A1J9QK81</accession>
<evidence type="ECO:0000259" key="4">
    <source>
        <dbReference type="PROSITE" id="PS50002"/>
    </source>
</evidence>
<dbReference type="OrthoDB" id="6250593at2759"/>
<feature type="region of interest" description="Disordered" evidence="3">
    <location>
        <begin position="253"/>
        <end position="295"/>
    </location>
</feature>
<feature type="region of interest" description="Disordered" evidence="3">
    <location>
        <begin position="149"/>
        <end position="175"/>
    </location>
</feature>
<dbReference type="CDD" id="cd00174">
    <property type="entry name" value="SH3"/>
    <property type="match status" value="1"/>
</dbReference>
<dbReference type="GO" id="GO:0005737">
    <property type="term" value="C:cytoplasm"/>
    <property type="evidence" value="ECO:0007669"/>
    <property type="project" value="TreeGrafter"/>
</dbReference>
<proteinExistence type="predicted"/>
<gene>
    <name evidence="5" type="ORF">BKCO1_1050003</name>
</gene>
<dbReference type="Proteomes" id="UP000183809">
    <property type="component" value="Unassembled WGS sequence"/>
</dbReference>
<evidence type="ECO:0000256" key="3">
    <source>
        <dbReference type="SAM" id="MobiDB-lite"/>
    </source>
</evidence>
<evidence type="ECO:0000313" key="5">
    <source>
        <dbReference type="EMBL" id="OJD28888.1"/>
    </source>
</evidence>